<dbReference type="Gene3D" id="3.40.50.720">
    <property type="entry name" value="NAD(P)-binding Rossmann-like Domain"/>
    <property type="match status" value="1"/>
</dbReference>
<dbReference type="EMBL" id="ML732364">
    <property type="protein sequence ID" value="KAB8068954.1"/>
    <property type="molecule type" value="Genomic_DNA"/>
</dbReference>
<dbReference type="PANTHER" id="PTHR24320:SF282">
    <property type="entry name" value="WW DOMAIN-CONTAINING OXIDOREDUCTASE"/>
    <property type="match status" value="1"/>
</dbReference>
<protein>
    <recommendedName>
        <fullName evidence="7">Short-chain dehydrogenase/reductase</fullName>
    </recommendedName>
</protein>
<keyword evidence="2" id="KW-0521">NADP</keyword>
<evidence type="ECO:0000256" key="1">
    <source>
        <dbReference type="ARBA" id="ARBA00006484"/>
    </source>
</evidence>
<dbReference type="InterPro" id="IPR036291">
    <property type="entry name" value="NAD(P)-bd_dom_sf"/>
</dbReference>
<organism evidence="5 6">
    <name type="scientific">Aspergillus leporis</name>
    <dbReference type="NCBI Taxonomy" id="41062"/>
    <lineage>
        <taxon>Eukaryota</taxon>
        <taxon>Fungi</taxon>
        <taxon>Dikarya</taxon>
        <taxon>Ascomycota</taxon>
        <taxon>Pezizomycotina</taxon>
        <taxon>Eurotiomycetes</taxon>
        <taxon>Eurotiomycetidae</taxon>
        <taxon>Eurotiales</taxon>
        <taxon>Aspergillaceae</taxon>
        <taxon>Aspergillus</taxon>
        <taxon>Aspergillus subgen. Circumdati</taxon>
    </lineage>
</organism>
<dbReference type="PRINTS" id="PR00081">
    <property type="entry name" value="GDHRDH"/>
</dbReference>
<keyword evidence="3" id="KW-0560">Oxidoreductase</keyword>
<sequence length="309" mass="33504">MASFFRRSVKFNPDKDIHDLSGKVILVTGGNNGLGKESILQLAKHNPAKIYMGARSESKATTAINEIRQSVPGANIAFLPLDLASFTSVKNATDSFLSENDRLDILMNNAGIMMTVPGLTEDGYEINFGTNHLGPALLTKLLLPILQQTASAGNDVRIVNLSSALYAYSPKAGMLFSENKTTLADLGLMARYGQSKLANNYFTKSLAERYPAIKSVALHPGVVRTSITVESKKASFLLSLLVKGADMLVSVDVATGTLNQLWASTADSVKSGGFYFPVGKEMHGQVLDDRELAEKLWVWTEKELEAHGY</sequence>
<accession>A0A5N5WNT1</accession>
<evidence type="ECO:0000313" key="6">
    <source>
        <dbReference type="Proteomes" id="UP000326565"/>
    </source>
</evidence>
<evidence type="ECO:0000256" key="4">
    <source>
        <dbReference type="RuleBase" id="RU000363"/>
    </source>
</evidence>
<dbReference type="PANTHER" id="PTHR24320">
    <property type="entry name" value="RETINOL DEHYDROGENASE"/>
    <property type="match status" value="1"/>
</dbReference>
<dbReference type="InterPro" id="IPR002347">
    <property type="entry name" value="SDR_fam"/>
</dbReference>
<evidence type="ECO:0000256" key="3">
    <source>
        <dbReference type="ARBA" id="ARBA00023002"/>
    </source>
</evidence>
<dbReference type="AlphaFoldDB" id="A0A5N5WNT1"/>
<comment type="similarity">
    <text evidence="1 4">Belongs to the short-chain dehydrogenases/reductases (SDR) family.</text>
</comment>
<dbReference type="Proteomes" id="UP000326565">
    <property type="component" value="Unassembled WGS sequence"/>
</dbReference>
<dbReference type="GO" id="GO:0016491">
    <property type="term" value="F:oxidoreductase activity"/>
    <property type="evidence" value="ECO:0007669"/>
    <property type="project" value="UniProtKB-KW"/>
</dbReference>
<evidence type="ECO:0008006" key="7">
    <source>
        <dbReference type="Google" id="ProtNLM"/>
    </source>
</evidence>
<evidence type="ECO:0000256" key="2">
    <source>
        <dbReference type="ARBA" id="ARBA00022857"/>
    </source>
</evidence>
<dbReference type="Pfam" id="PF00106">
    <property type="entry name" value="adh_short"/>
    <property type="match status" value="1"/>
</dbReference>
<proteinExistence type="inferred from homology"/>
<gene>
    <name evidence="5" type="ORF">BDV29DRAFT_199013</name>
</gene>
<dbReference type="SUPFAM" id="SSF51735">
    <property type="entry name" value="NAD(P)-binding Rossmann-fold domains"/>
    <property type="match status" value="1"/>
</dbReference>
<dbReference type="PRINTS" id="PR00080">
    <property type="entry name" value="SDRFAMILY"/>
</dbReference>
<reference evidence="5 6" key="1">
    <citation type="submission" date="2019-04" db="EMBL/GenBank/DDBJ databases">
        <title>Friends and foes A comparative genomics study of 23 Aspergillus species from section Flavi.</title>
        <authorList>
            <consortium name="DOE Joint Genome Institute"/>
            <person name="Kjaerbolling I."/>
            <person name="Vesth T."/>
            <person name="Frisvad J.C."/>
            <person name="Nybo J.L."/>
            <person name="Theobald S."/>
            <person name="Kildgaard S."/>
            <person name="Isbrandt T."/>
            <person name="Kuo A."/>
            <person name="Sato A."/>
            <person name="Lyhne E.K."/>
            <person name="Kogle M.E."/>
            <person name="Wiebenga A."/>
            <person name="Kun R.S."/>
            <person name="Lubbers R.J."/>
            <person name="Makela M.R."/>
            <person name="Barry K."/>
            <person name="Chovatia M."/>
            <person name="Clum A."/>
            <person name="Daum C."/>
            <person name="Haridas S."/>
            <person name="He G."/>
            <person name="LaButti K."/>
            <person name="Lipzen A."/>
            <person name="Mondo S."/>
            <person name="Riley R."/>
            <person name="Salamov A."/>
            <person name="Simmons B.A."/>
            <person name="Magnuson J.K."/>
            <person name="Henrissat B."/>
            <person name="Mortensen U.H."/>
            <person name="Larsen T.O."/>
            <person name="Devries R.P."/>
            <person name="Grigoriev I.V."/>
            <person name="Machida M."/>
            <person name="Baker S.E."/>
            <person name="Andersen M.R."/>
        </authorList>
    </citation>
    <scope>NUCLEOTIDE SEQUENCE [LARGE SCALE GENOMIC DNA]</scope>
    <source>
        <strain evidence="5 6">CBS 151.66</strain>
    </source>
</reference>
<name>A0A5N5WNT1_9EURO</name>
<evidence type="ECO:0000313" key="5">
    <source>
        <dbReference type="EMBL" id="KAB8068954.1"/>
    </source>
</evidence>
<dbReference type="OrthoDB" id="191139at2759"/>
<keyword evidence="6" id="KW-1185">Reference proteome</keyword>